<comment type="subcellular location">
    <subcellularLocation>
        <location evidence="1">Cell outer membrane</location>
        <topology evidence="1">Multi-pass membrane protein</topology>
    </subcellularLocation>
</comment>
<dbReference type="GO" id="GO:0015159">
    <property type="term" value="F:polysaccharide transmembrane transporter activity"/>
    <property type="evidence" value="ECO:0007669"/>
    <property type="project" value="InterPro"/>
</dbReference>
<evidence type="ECO:0000256" key="1">
    <source>
        <dbReference type="ARBA" id="ARBA00004571"/>
    </source>
</evidence>
<reference evidence="17 18" key="1">
    <citation type="submission" date="2018-09" db="EMBL/GenBank/DDBJ databases">
        <authorList>
            <person name="Zhu H."/>
        </authorList>
    </citation>
    <scope>NUCLEOTIDE SEQUENCE [LARGE SCALE GENOMIC DNA]</scope>
    <source>
        <strain evidence="17 18">K1W22B-8</strain>
    </source>
</reference>
<evidence type="ECO:0000256" key="9">
    <source>
        <dbReference type="ARBA" id="ARBA00023065"/>
    </source>
</evidence>
<dbReference type="EMBL" id="QYUK01000011">
    <property type="protein sequence ID" value="RJF89123.1"/>
    <property type="molecule type" value="Genomic_DNA"/>
</dbReference>
<dbReference type="AlphaFoldDB" id="A0A418WGF8"/>
<dbReference type="Pfam" id="PF22461">
    <property type="entry name" value="SLBB_2"/>
    <property type="match status" value="1"/>
</dbReference>
<gene>
    <name evidence="17" type="ORF">D3874_20850</name>
</gene>
<dbReference type="Pfam" id="PF02563">
    <property type="entry name" value="Poly_export"/>
    <property type="match status" value="1"/>
</dbReference>
<dbReference type="InterPro" id="IPR054765">
    <property type="entry name" value="SLBB_dom"/>
</dbReference>
<evidence type="ECO:0000259" key="16">
    <source>
        <dbReference type="Pfam" id="PF22461"/>
    </source>
</evidence>
<keyword evidence="11" id="KW-0472">Membrane</keyword>
<evidence type="ECO:0000313" key="18">
    <source>
        <dbReference type="Proteomes" id="UP000284605"/>
    </source>
</evidence>
<dbReference type="InterPro" id="IPR003715">
    <property type="entry name" value="Poly_export_N"/>
</dbReference>
<evidence type="ECO:0000256" key="12">
    <source>
        <dbReference type="ARBA" id="ARBA00023139"/>
    </source>
</evidence>
<dbReference type="OrthoDB" id="197007at2"/>
<dbReference type="PANTHER" id="PTHR33619">
    <property type="entry name" value="POLYSACCHARIDE EXPORT PROTEIN GFCE-RELATED"/>
    <property type="match status" value="1"/>
</dbReference>
<keyword evidence="13" id="KW-0998">Cell outer membrane</keyword>
<keyword evidence="6" id="KW-0812">Transmembrane</keyword>
<keyword evidence="9" id="KW-0406">Ion transport</keyword>
<keyword evidence="4" id="KW-1134">Transmembrane beta strand</keyword>
<keyword evidence="10" id="KW-0626">Porin</keyword>
<evidence type="ECO:0000256" key="3">
    <source>
        <dbReference type="ARBA" id="ARBA00022448"/>
    </source>
</evidence>
<keyword evidence="5" id="KW-0762">Sugar transport</keyword>
<evidence type="ECO:0000256" key="4">
    <source>
        <dbReference type="ARBA" id="ARBA00022452"/>
    </source>
</evidence>
<evidence type="ECO:0000256" key="2">
    <source>
        <dbReference type="ARBA" id="ARBA00009450"/>
    </source>
</evidence>
<keyword evidence="7" id="KW-0732">Signal</keyword>
<evidence type="ECO:0000256" key="14">
    <source>
        <dbReference type="ARBA" id="ARBA00023288"/>
    </source>
</evidence>
<feature type="domain" description="Polysaccharide export protein N-terminal" evidence="15">
    <location>
        <begin position="47"/>
        <end position="121"/>
    </location>
</feature>
<proteinExistence type="inferred from homology"/>
<sequence>MAVTDGICRALAGLAAAAWLLAGCTGQEIYIQDDVNRPDLFSTWVDTKPVYRIGPGDVMQVKYLVTPEMDEEVTVAPDGMVGLRTTGQIEVGGLTPKELEQKVTAAARRFLTDPMVTIQVTKFSSSRIYIGGSVNAPGPYAVFGPVSPLEAIINAGGFRDEARPDEVVLIRRDPQGKPMMRTIDVQNFIQRLTPENDVKLVAGDILFVPRSIVGEVGLWMEQYIDNVFPWDPQFDYTINRTWSTGTGRTLPPL</sequence>
<evidence type="ECO:0000313" key="17">
    <source>
        <dbReference type="EMBL" id="RJF89123.1"/>
    </source>
</evidence>
<feature type="domain" description="SLBB" evidence="16">
    <location>
        <begin position="127"/>
        <end position="208"/>
    </location>
</feature>
<evidence type="ECO:0000256" key="5">
    <source>
        <dbReference type="ARBA" id="ARBA00022597"/>
    </source>
</evidence>
<comment type="similarity">
    <text evidence="2">Belongs to the BexD/CtrA/VexA family.</text>
</comment>
<dbReference type="Gene3D" id="3.10.560.10">
    <property type="entry name" value="Outer membrane lipoprotein wza domain like"/>
    <property type="match status" value="1"/>
</dbReference>
<evidence type="ECO:0000256" key="6">
    <source>
        <dbReference type="ARBA" id="ARBA00022692"/>
    </source>
</evidence>
<evidence type="ECO:0000256" key="7">
    <source>
        <dbReference type="ARBA" id="ARBA00022729"/>
    </source>
</evidence>
<organism evidence="17 18">
    <name type="scientific">Oleomonas cavernae</name>
    <dbReference type="NCBI Taxonomy" id="2320859"/>
    <lineage>
        <taxon>Bacteria</taxon>
        <taxon>Pseudomonadati</taxon>
        <taxon>Pseudomonadota</taxon>
        <taxon>Alphaproteobacteria</taxon>
        <taxon>Acetobacterales</taxon>
        <taxon>Acetobacteraceae</taxon>
        <taxon>Oleomonas</taxon>
    </lineage>
</organism>
<dbReference type="GO" id="GO:0006811">
    <property type="term" value="P:monoatomic ion transport"/>
    <property type="evidence" value="ECO:0007669"/>
    <property type="project" value="UniProtKB-KW"/>
</dbReference>
<dbReference type="Proteomes" id="UP000284605">
    <property type="component" value="Unassembled WGS sequence"/>
</dbReference>
<evidence type="ECO:0000256" key="11">
    <source>
        <dbReference type="ARBA" id="ARBA00023136"/>
    </source>
</evidence>
<dbReference type="Gene3D" id="3.30.1950.10">
    <property type="entry name" value="wza like domain"/>
    <property type="match status" value="1"/>
</dbReference>
<keyword evidence="12" id="KW-0564">Palmitate</keyword>
<keyword evidence="8" id="KW-0625">Polysaccharide transport</keyword>
<keyword evidence="3" id="KW-0813">Transport</keyword>
<accession>A0A418WGF8</accession>
<evidence type="ECO:0000256" key="8">
    <source>
        <dbReference type="ARBA" id="ARBA00023047"/>
    </source>
</evidence>
<protein>
    <submittedName>
        <fullName evidence="17">Polysaccharide export protein</fullName>
    </submittedName>
</protein>
<keyword evidence="14" id="KW-0449">Lipoprotein</keyword>
<comment type="caution">
    <text evidence="17">The sequence shown here is derived from an EMBL/GenBank/DDBJ whole genome shotgun (WGS) entry which is preliminary data.</text>
</comment>
<name>A0A418WGF8_9PROT</name>
<dbReference type="GO" id="GO:0046930">
    <property type="term" value="C:pore complex"/>
    <property type="evidence" value="ECO:0007669"/>
    <property type="project" value="UniProtKB-KW"/>
</dbReference>
<dbReference type="InterPro" id="IPR049712">
    <property type="entry name" value="Poly_export"/>
</dbReference>
<dbReference type="GO" id="GO:0009279">
    <property type="term" value="C:cell outer membrane"/>
    <property type="evidence" value="ECO:0007669"/>
    <property type="project" value="UniProtKB-SubCell"/>
</dbReference>
<keyword evidence="18" id="KW-1185">Reference proteome</keyword>
<evidence type="ECO:0000256" key="10">
    <source>
        <dbReference type="ARBA" id="ARBA00023114"/>
    </source>
</evidence>
<evidence type="ECO:0000259" key="15">
    <source>
        <dbReference type="Pfam" id="PF02563"/>
    </source>
</evidence>
<evidence type="ECO:0000256" key="13">
    <source>
        <dbReference type="ARBA" id="ARBA00023237"/>
    </source>
</evidence>
<dbReference type="GO" id="GO:0015288">
    <property type="term" value="F:porin activity"/>
    <property type="evidence" value="ECO:0007669"/>
    <property type="project" value="UniProtKB-KW"/>
</dbReference>
<dbReference type="PANTHER" id="PTHR33619:SF3">
    <property type="entry name" value="POLYSACCHARIDE EXPORT PROTEIN GFCE-RELATED"/>
    <property type="match status" value="1"/>
</dbReference>
<dbReference type="RefSeq" id="WP_119780368.1">
    <property type="nucleotide sequence ID" value="NZ_QYUK01000011.1"/>
</dbReference>